<sequence length="110" mass="12501">MTKDQGNEHGHEHNHEHNHDHTHEHKHRKQIVNRLARIEGHLRATKEMTAAGRDCSEILLQIAAVQKALDSAAKLLLKDHLESCVVDAIINGNQEQVLTDLNKALNNYIR</sequence>
<feature type="region of interest" description="Disordered" evidence="1">
    <location>
        <begin position="1"/>
        <end position="29"/>
    </location>
</feature>
<evidence type="ECO:0000313" key="2">
    <source>
        <dbReference type="EMBL" id="MBP1992231.1"/>
    </source>
</evidence>
<gene>
    <name evidence="2" type="ORF">J2Z66_003839</name>
</gene>
<dbReference type="InterPro" id="IPR003735">
    <property type="entry name" value="Metal_Tscrpt_repr"/>
</dbReference>
<name>A0ABS4IZG5_9BACL</name>
<evidence type="ECO:0000313" key="3">
    <source>
        <dbReference type="Proteomes" id="UP001519287"/>
    </source>
</evidence>
<dbReference type="PANTHER" id="PTHR33677">
    <property type="entry name" value="TRANSCRIPTIONAL REPRESSOR FRMR-RELATED"/>
    <property type="match status" value="1"/>
</dbReference>
<comment type="caution">
    <text evidence="2">The sequence shown here is derived from an EMBL/GenBank/DDBJ whole genome shotgun (WGS) entry which is preliminary data.</text>
</comment>
<accession>A0ABS4IZG5</accession>
<dbReference type="Proteomes" id="UP001519287">
    <property type="component" value="Unassembled WGS sequence"/>
</dbReference>
<feature type="compositionally biased region" description="Basic and acidic residues" evidence="1">
    <location>
        <begin position="1"/>
        <end position="23"/>
    </location>
</feature>
<keyword evidence="2" id="KW-0238">DNA-binding</keyword>
<dbReference type="InterPro" id="IPR038390">
    <property type="entry name" value="Metal_Tscrpt_repr_sf"/>
</dbReference>
<keyword evidence="3" id="KW-1185">Reference proteome</keyword>
<proteinExistence type="predicted"/>
<dbReference type="GO" id="GO:0003677">
    <property type="term" value="F:DNA binding"/>
    <property type="evidence" value="ECO:0007669"/>
    <property type="project" value="UniProtKB-KW"/>
</dbReference>
<protein>
    <submittedName>
        <fullName evidence="2">DNA-binding FrmR family transcriptional regulator</fullName>
    </submittedName>
</protein>
<dbReference type="EMBL" id="JAGGLB010000012">
    <property type="protein sequence ID" value="MBP1992231.1"/>
    <property type="molecule type" value="Genomic_DNA"/>
</dbReference>
<dbReference type="Pfam" id="PF02583">
    <property type="entry name" value="Trns_repr_metal"/>
    <property type="match status" value="1"/>
</dbReference>
<dbReference type="Gene3D" id="1.20.58.1000">
    <property type="entry name" value="Metal-sensitive repressor, helix protomer"/>
    <property type="match status" value="1"/>
</dbReference>
<organism evidence="2 3">
    <name type="scientific">Paenibacillus eucommiae</name>
    <dbReference type="NCBI Taxonomy" id="1355755"/>
    <lineage>
        <taxon>Bacteria</taxon>
        <taxon>Bacillati</taxon>
        <taxon>Bacillota</taxon>
        <taxon>Bacilli</taxon>
        <taxon>Bacillales</taxon>
        <taxon>Paenibacillaceae</taxon>
        <taxon>Paenibacillus</taxon>
    </lineage>
</organism>
<dbReference type="PANTHER" id="PTHR33677:SF3">
    <property type="entry name" value="COPPER-SENSING TRANSCRIPTIONAL REPRESSOR RICR"/>
    <property type="match status" value="1"/>
</dbReference>
<dbReference type="RefSeq" id="WP_209973001.1">
    <property type="nucleotide sequence ID" value="NZ_JAGGLB010000012.1"/>
</dbReference>
<evidence type="ECO:0000256" key="1">
    <source>
        <dbReference type="SAM" id="MobiDB-lite"/>
    </source>
</evidence>
<reference evidence="2 3" key="1">
    <citation type="submission" date="2021-03" db="EMBL/GenBank/DDBJ databases">
        <title>Genomic Encyclopedia of Type Strains, Phase IV (KMG-IV): sequencing the most valuable type-strain genomes for metagenomic binning, comparative biology and taxonomic classification.</title>
        <authorList>
            <person name="Goeker M."/>
        </authorList>
    </citation>
    <scope>NUCLEOTIDE SEQUENCE [LARGE SCALE GENOMIC DNA]</scope>
    <source>
        <strain evidence="2 3">DSM 26048</strain>
    </source>
</reference>